<feature type="region of interest" description="Disordered" evidence="5">
    <location>
        <begin position="1482"/>
        <end position="1507"/>
    </location>
</feature>
<dbReference type="Gene3D" id="1.25.40.10">
    <property type="entry name" value="Tetratricopeptide repeat domain"/>
    <property type="match status" value="1"/>
</dbReference>
<evidence type="ECO:0000256" key="2">
    <source>
        <dbReference type="ARBA" id="ARBA00022737"/>
    </source>
</evidence>
<keyword evidence="2" id="KW-0677">Repeat</keyword>
<dbReference type="CDD" id="cd13177">
    <property type="entry name" value="RanBD2_RanBP2-like"/>
    <property type="match status" value="1"/>
</dbReference>
<evidence type="ECO:0000313" key="8">
    <source>
        <dbReference type="Proteomes" id="UP000694395"/>
    </source>
</evidence>
<dbReference type="InterPro" id="IPR011990">
    <property type="entry name" value="TPR-like_helical_dom_sf"/>
</dbReference>
<dbReference type="SMART" id="SM00028">
    <property type="entry name" value="TPR"/>
    <property type="match status" value="1"/>
</dbReference>
<evidence type="ECO:0000256" key="4">
    <source>
        <dbReference type="SAM" id="Coils"/>
    </source>
</evidence>
<evidence type="ECO:0000256" key="1">
    <source>
        <dbReference type="ARBA" id="ARBA00022553"/>
    </source>
</evidence>
<dbReference type="Proteomes" id="UP000694395">
    <property type="component" value="Chromosome 3"/>
</dbReference>
<evidence type="ECO:0000259" key="6">
    <source>
        <dbReference type="PROSITE" id="PS50196"/>
    </source>
</evidence>
<reference evidence="7" key="2">
    <citation type="submission" date="2025-08" db="UniProtKB">
        <authorList>
            <consortium name="Ensembl"/>
        </authorList>
    </citation>
    <scope>IDENTIFICATION</scope>
</reference>
<organism evidence="7 8">
    <name type="scientific">Oncorhynchus mykiss</name>
    <name type="common">Rainbow trout</name>
    <name type="synonym">Salmo gairdneri</name>
    <dbReference type="NCBI Taxonomy" id="8022"/>
    <lineage>
        <taxon>Eukaryota</taxon>
        <taxon>Metazoa</taxon>
        <taxon>Chordata</taxon>
        <taxon>Craniata</taxon>
        <taxon>Vertebrata</taxon>
        <taxon>Euteleostomi</taxon>
        <taxon>Actinopterygii</taxon>
        <taxon>Neopterygii</taxon>
        <taxon>Teleostei</taxon>
        <taxon>Protacanthopterygii</taxon>
        <taxon>Salmoniformes</taxon>
        <taxon>Salmonidae</taxon>
        <taxon>Salmoninae</taxon>
        <taxon>Oncorhynchus</taxon>
    </lineage>
</organism>
<feature type="region of interest" description="Disordered" evidence="5">
    <location>
        <begin position="1424"/>
        <end position="1453"/>
    </location>
</feature>
<dbReference type="GO" id="GO:0005737">
    <property type="term" value="C:cytoplasm"/>
    <property type="evidence" value="ECO:0007669"/>
    <property type="project" value="TreeGrafter"/>
</dbReference>
<keyword evidence="3" id="KW-0802">TPR repeat</keyword>
<feature type="domain" description="RanBD1" evidence="6">
    <location>
        <begin position="1247"/>
        <end position="1384"/>
    </location>
</feature>
<dbReference type="SMART" id="SM00160">
    <property type="entry name" value="RanBD"/>
    <property type="match status" value="2"/>
</dbReference>
<feature type="coiled-coil region" evidence="4">
    <location>
        <begin position="737"/>
        <end position="764"/>
    </location>
</feature>
<dbReference type="Gene3D" id="2.30.29.30">
    <property type="entry name" value="Pleckstrin-homology domain (PH domain)/Phosphotyrosine-binding domain (PTB)"/>
    <property type="match status" value="2"/>
</dbReference>
<dbReference type="SUPFAM" id="SSF50729">
    <property type="entry name" value="PH domain-like"/>
    <property type="match status" value="2"/>
</dbReference>
<dbReference type="InterPro" id="IPR011993">
    <property type="entry name" value="PH-like_dom_sf"/>
</dbReference>
<dbReference type="SUPFAM" id="SSF48452">
    <property type="entry name" value="TPR-like"/>
    <property type="match status" value="1"/>
</dbReference>
<dbReference type="GeneTree" id="ENSGT00940000154389"/>
<keyword evidence="1" id="KW-0597">Phosphoprotein</keyword>
<dbReference type="Pfam" id="PF00638">
    <property type="entry name" value="Ran_BP1"/>
    <property type="match status" value="2"/>
</dbReference>
<evidence type="ECO:0000256" key="5">
    <source>
        <dbReference type="SAM" id="MobiDB-lite"/>
    </source>
</evidence>
<dbReference type="PANTHER" id="PTHR23138">
    <property type="entry name" value="RAN BINDING PROTEIN"/>
    <property type="match status" value="1"/>
</dbReference>
<accession>A0A8C7PHZ7</accession>
<dbReference type="GO" id="GO:0005096">
    <property type="term" value="F:GTPase activator activity"/>
    <property type="evidence" value="ECO:0007669"/>
    <property type="project" value="TreeGrafter"/>
</dbReference>
<evidence type="ECO:0000256" key="3">
    <source>
        <dbReference type="PROSITE-ProRule" id="PRU00339"/>
    </source>
</evidence>
<keyword evidence="4" id="KW-0175">Coiled coil</keyword>
<dbReference type="GO" id="GO:0005643">
    <property type="term" value="C:nuclear pore"/>
    <property type="evidence" value="ECO:0007669"/>
    <property type="project" value="TreeGrafter"/>
</dbReference>
<protein>
    <submittedName>
        <fullName evidence="7">RAN binding protein 2</fullName>
    </submittedName>
</protein>
<reference evidence="7" key="3">
    <citation type="submission" date="2025-09" db="UniProtKB">
        <authorList>
            <consortium name="Ensembl"/>
        </authorList>
    </citation>
    <scope>IDENTIFICATION</scope>
</reference>
<dbReference type="PROSITE" id="PS50005">
    <property type="entry name" value="TPR"/>
    <property type="match status" value="1"/>
</dbReference>
<dbReference type="Ensembl" id="ENSOMYT00000024034.2">
    <property type="protein sequence ID" value="ENSOMYP00000021921.2"/>
    <property type="gene ID" value="ENSOMYG00000009154.2"/>
</dbReference>
<dbReference type="PANTHER" id="PTHR23138:SF87">
    <property type="entry name" value="E3 SUMO-PROTEIN LIGASE RANBP2"/>
    <property type="match status" value="1"/>
</dbReference>
<dbReference type="GO" id="GO:0006607">
    <property type="term" value="P:NLS-bearing protein import into nucleus"/>
    <property type="evidence" value="ECO:0007669"/>
    <property type="project" value="TreeGrafter"/>
</dbReference>
<reference evidence="7" key="1">
    <citation type="submission" date="2020-07" db="EMBL/GenBank/DDBJ databases">
        <title>A long reads based de novo assembly of the rainbow trout Arlee double haploid line genome.</title>
        <authorList>
            <person name="Gao G."/>
            <person name="Palti Y."/>
        </authorList>
    </citation>
    <scope>NUCLEOTIDE SEQUENCE [LARGE SCALE GENOMIC DNA]</scope>
</reference>
<name>A0A8C7PHZ7_ONCMY</name>
<dbReference type="InterPro" id="IPR019734">
    <property type="entry name" value="TPR_rpt"/>
</dbReference>
<dbReference type="FunFam" id="1.25.40.10:FF:000114">
    <property type="entry name" value="E3 SUMO-protein ligase RanBP2 isoform X1"/>
    <property type="match status" value="1"/>
</dbReference>
<proteinExistence type="predicted"/>
<keyword evidence="8" id="KW-1185">Reference proteome</keyword>
<dbReference type="PROSITE" id="PS50196">
    <property type="entry name" value="RANBD1"/>
    <property type="match status" value="2"/>
</dbReference>
<evidence type="ECO:0000313" key="7">
    <source>
        <dbReference type="Ensembl" id="ENSOMYP00000021921.2"/>
    </source>
</evidence>
<feature type="domain" description="RanBD1" evidence="6">
    <location>
        <begin position="953"/>
        <end position="1089"/>
    </location>
</feature>
<dbReference type="InterPro" id="IPR045255">
    <property type="entry name" value="RanBP1-like"/>
</dbReference>
<feature type="compositionally biased region" description="Polar residues" evidence="5">
    <location>
        <begin position="1433"/>
        <end position="1450"/>
    </location>
</feature>
<feature type="compositionally biased region" description="Basic and acidic residues" evidence="5">
    <location>
        <begin position="1482"/>
        <end position="1492"/>
    </location>
</feature>
<sequence length="1544" mass="173527">MRRSKAEVERYIYSVQSSSPSLKEKPIKGFLFAKLYFEAKEYELAKRHVSEYLTVAERDPKAHKFLGQLYEREGDINKAVGCYKRSVDLNPAQRDLVLKVAELLVSKTERDSRAEFWVEKAAKLLPANPAVFNIKERLLNRQGQQGRNQLFDLLQAELAMRPGDAHINIKLVQLFSSDGRLEEAVKHCLATEKRGLLRSSLDWYSTVVHTLQCLIWCFSGFPSPAQELLLAHCSLLRLTLSGKGLQPSIKALGSFDCAMQGLKKTAGSVTDDLSEVYVEMRGHLYLHAGTLLLKMAQEREQQWRAVIDLAALCYLLAYQVPGPKSKVIKGDQSSLQHLELLASDRQSQAGHMLLNLNPDTHTFVRDVVEAFGNRSGQGSLFELLFGLQAPAGTSFIGNDDIRSINTQAPAISDLIKRDNGSIQLKGGDLQQLCWLGLQWSLMAQRPALRDWLKQLFPRLILETSKLDTNTPESICLLDLEVFLCGVVWCSHTQLQERARITSTGQQQLHEPRCLPLPLLRLLSTDRQREWWDAVYSLIHKQAAPGMSAKLRMTVQHGLSTLRAGEKHGLQPALPIHWAQHLSSTGVGVNSYYDQKEYIGRSVHYWKVVLPLLDKIKQRRSIPEPLDPLFIHFPSRDIQIPSVKGFEEEAMIAFATLLDVEGRTEEAITTLETINNISSNWHLARVCSEGFTALPCSGSQSPALLPLCALVPCLLVQLPVKNKVYRQHLFFNTPPHWAEHQKSLLQMLCQQVEALKNEVHDLRHNSSDSMASPHQRMYGDGYGAESMQEGYPPTQTFHVAPLTVATTQAPSMYFNQSPAYNSGQYLLRPAANVTPTKVGVYTLIFFLSIQNGLDTWKWGSIFQKEKESGVGIPASVPSVDNTDENGKPNDFSFADLAKNSQGDFKFGQTDSNCKDFTHGGEQLFTSLQSNQWADTSADQDEEDVYKTEENDDIQFEPVVQMPDKVDLVTGEEDEQALYSQRVKLFRFDGDISQWKERGVGVLKFLKNATNGRLRVLMRREQVLKVCANHWITTTMNLKPLAGSDKAWMWLANDFSEGDAKLEQLAAKFKTPELAEEFKLKFEECQRLLLDIPLQTPHKLVDTGRTAHLIQKAEEMKSGLKDLKSFLTDDKTKIKEDDSQANITTASNTSGLIIKPHVESTGPTLEWDNYDLREEALDDSADTSVYTSPLASSPIRKNLFCFGESTAGFNFSFQPVISPTKSPAKLNQSGVSVDEEQDMTQEEERDGLYFEPVVPLPDLVEISTGEENENVCFSHRAKLYRYDKDLNQWKERGIGDLKILQNYDTKQVRLLMRRDQVLKICANHWVTSSMKLEPMKGAEKAWVWSAIDFAEVAEGNVEQLAVRFKLQDVANSFRDIFDEAKTAQENEILVTPIASCETLPQEVETAPGMTVCGQAAVAILEETTRERTELSSETFHTPDSKASTSTPHSPLNPSKMVMSPPKFLFGTDSLQKIFGSSLLLSKEDGSSESSKAKDSGWTSQSSPAFKIPEKGKPSLHFQRIIVGYIFMKADGDRTEYRKILESITLR</sequence>
<dbReference type="InterPro" id="IPR000156">
    <property type="entry name" value="Ran_bind_dom"/>
</dbReference>
<feature type="repeat" description="TPR" evidence="3">
    <location>
        <begin position="60"/>
        <end position="93"/>
    </location>
</feature>
<dbReference type="FunFam" id="2.30.29.30:FF:000018">
    <property type="entry name" value="E3 SUMO-protein ligase RanBP2"/>
    <property type="match status" value="2"/>
</dbReference>
<gene>
    <name evidence="7" type="primary">RANBP2</name>
</gene>